<proteinExistence type="predicted"/>
<evidence type="ECO:0000313" key="1">
    <source>
        <dbReference type="EMBL" id="PXF33055.1"/>
    </source>
</evidence>
<keyword evidence="2" id="KW-1185">Reference proteome</keyword>
<sequence>MISAPGAVGKSALAEELCSRSNSIYLNLADADTIAGNYIIGGLVKNGLYDKWAGGNLSLVIDALDEARLRVTQSSFEDFLSDLFYVSQSGNRPIVLLGRVGIIDETWLIIKERFGISLPIFDIEFFNQDEAVDFLNKSLEKLSKNSSIYPHLSNSLTSHATVYESTAVRVVEELSSISSQDSSKFFGYAPVLDAVSKLIASVTNANRIVDEVTRVIGGKMLFSICEGILDREKVKFTAQLPDGFSDIEMLYTSKEQLDRLARRLFSLPMTIVIPSLTQEQRSRYEEAVETMIPQHPFLDGIGRKCSSSVFEACIVSYAILDGDEDLYAEAIKYFKNDEHTPNPFVFEFFKEKSKVEDDFRKLKSLEVVGFLFDSLIAGIKSNERSQLSISESEDSFEVEFSIKRSDCDQSSEIVYMAPFSGGELYIGRKVSNIYVNAEKVSVCFLNRDQIEFVAPAFFQCEILSFESDKIIVKPGEGVDKRVFLFSEIAEYPASISAPVVKGGVDFGVSFAGSNKFPWSSYSVDLKEDEDDSPLNDGLRIFRRIVMAFRSHSKGRLARFRDKVDHERMLKNVNGKNILDKMIDDSIITIESHMYYLEPNILGEKAGASFLDVNRKNYSEKTKDYIRDAIA</sequence>
<dbReference type="EMBL" id="LAPT01000002">
    <property type="protein sequence ID" value="PXF33055.1"/>
    <property type="molecule type" value="Genomic_DNA"/>
</dbReference>
<organism evidence="1 2">
    <name type="scientific">Pokkaliibacter plantistimulans</name>
    <dbReference type="NCBI Taxonomy" id="1635171"/>
    <lineage>
        <taxon>Bacteria</taxon>
        <taxon>Pseudomonadati</taxon>
        <taxon>Pseudomonadota</taxon>
        <taxon>Gammaproteobacteria</taxon>
        <taxon>Oceanospirillales</taxon>
        <taxon>Balneatrichaceae</taxon>
        <taxon>Pokkaliibacter</taxon>
    </lineage>
</organism>
<comment type="caution">
    <text evidence="1">The sequence shown here is derived from an EMBL/GenBank/DDBJ whole genome shotgun (WGS) entry which is preliminary data.</text>
</comment>
<protein>
    <submittedName>
        <fullName evidence="1">Uncharacterized protein</fullName>
    </submittedName>
</protein>
<reference evidence="1 2" key="1">
    <citation type="submission" date="2015-03" db="EMBL/GenBank/DDBJ databases">
        <authorList>
            <person name="Krishnan R."/>
            <person name="Midha S."/>
            <person name="Patil P.B."/>
            <person name="Rameshkumar N."/>
        </authorList>
    </citation>
    <scope>NUCLEOTIDE SEQUENCE [LARGE SCALE GENOMIC DNA]</scope>
    <source>
        <strain evidence="1 2">L1E11</strain>
    </source>
</reference>
<gene>
    <name evidence="1" type="ORF">WH50_00530</name>
</gene>
<dbReference type="Proteomes" id="UP000248090">
    <property type="component" value="Unassembled WGS sequence"/>
</dbReference>
<evidence type="ECO:0000313" key="2">
    <source>
        <dbReference type="Proteomes" id="UP000248090"/>
    </source>
</evidence>
<accession>A0ABX5M2B0</accession>
<name>A0ABX5M2B0_9GAMM</name>